<feature type="region of interest" description="Disordered" evidence="1">
    <location>
        <begin position="1"/>
        <end position="35"/>
    </location>
</feature>
<keyword evidence="3" id="KW-1185">Reference proteome</keyword>
<gene>
    <name evidence="2" type="primary">22</name>
    <name evidence="2" type="ORF">HHTV1_22</name>
</gene>
<accession>R4TM81</accession>
<dbReference type="KEGG" id="vg:16194218"/>
<reference evidence="2 3" key="1">
    <citation type="submission" date="2012-12" db="EMBL/GenBank/DDBJ databases">
        <authorList>
            <person name="Sencilo A."/>
            <person name="Jacobs-Sera D."/>
            <person name="Russell D.A."/>
            <person name="Ko C."/>
            <person name="Atanasova N."/>
            <person name="Osterlund E."/>
            <person name="Oksanen H.M."/>
            <person name="Bamford D.H."/>
            <person name="Hatfull G.F."/>
            <person name="Roine E."/>
            <person name="Hendrix R.W."/>
        </authorList>
    </citation>
    <scope>NUCLEOTIDE SEQUENCE [LARGE SCALE GENOMIC DNA]</scope>
</reference>
<sequence length="138" mass="15231">MATELHWPRRSTFVERSPHGNDSEERRYQGPGTFEVPDDVVDLYLDRGWERPDADTEEATAAVDQPDPEAAAEAEADAESEDDGFDAAGFVDESWQAVKAAIEDGEADGHLEAVRDAEQDRDSPRSSVIEAVDQRQQG</sequence>
<dbReference type="RefSeq" id="YP_008058712.1">
    <property type="nucleotide sequence ID" value="NC_021322.1"/>
</dbReference>
<proteinExistence type="predicted"/>
<feature type="region of interest" description="Disordered" evidence="1">
    <location>
        <begin position="115"/>
        <end position="138"/>
    </location>
</feature>
<dbReference type="EMBL" id="KC292025">
    <property type="protein sequence ID" value="AGM11278.1"/>
    <property type="molecule type" value="Genomic_DNA"/>
</dbReference>
<feature type="compositionally biased region" description="Basic and acidic residues" evidence="1">
    <location>
        <begin position="12"/>
        <end position="28"/>
    </location>
</feature>
<evidence type="ECO:0000313" key="3">
    <source>
        <dbReference type="Proteomes" id="UP000203449"/>
    </source>
</evidence>
<dbReference type="Proteomes" id="UP000203449">
    <property type="component" value="Segment"/>
</dbReference>
<protein>
    <submittedName>
        <fullName evidence="2">Uncharacterized protein</fullName>
    </submittedName>
</protein>
<dbReference type="GeneID" id="16194218"/>
<feature type="compositionally biased region" description="Basic and acidic residues" evidence="1">
    <location>
        <begin position="115"/>
        <end position="124"/>
    </location>
</feature>
<evidence type="ECO:0000313" key="2">
    <source>
        <dbReference type="EMBL" id="AGM11278.1"/>
    </source>
</evidence>
<feature type="region of interest" description="Disordered" evidence="1">
    <location>
        <begin position="49"/>
        <end position="88"/>
    </location>
</feature>
<organism evidence="2 3">
    <name type="scientific">Haloarcula hispanica tailed virus 1</name>
    <dbReference type="NCBI Taxonomy" id="1273750"/>
    <lineage>
        <taxon>Viruses</taxon>
        <taxon>Duplodnaviria</taxon>
        <taxon>Heunggongvirae</taxon>
        <taxon>Uroviricota</taxon>
        <taxon>Caudoviricetes</taxon>
        <taxon>Madisaviridae</taxon>
        <taxon>Clampvirus</taxon>
        <taxon>Clampvirus italiense</taxon>
        <taxon>Clampvirus HHTV1</taxon>
    </lineage>
</organism>
<feature type="compositionally biased region" description="Acidic residues" evidence="1">
    <location>
        <begin position="66"/>
        <end position="85"/>
    </location>
</feature>
<name>R4TM81_9CAUD</name>
<evidence type="ECO:0000256" key="1">
    <source>
        <dbReference type="SAM" id="MobiDB-lite"/>
    </source>
</evidence>